<dbReference type="Gene3D" id="3.30.450.40">
    <property type="match status" value="1"/>
</dbReference>
<gene>
    <name evidence="6" type="ORF">DES41_11479</name>
</gene>
<proteinExistence type="predicted"/>
<evidence type="ECO:0000259" key="5">
    <source>
        <dbReference type="PROSITE" id="PS51078"/>
    </source>
</evidence>
<feature type="domain" description="HTH iclR-type" evidence="4">
    <location>
        <begin position="4"/>
        <end position="67"/>
    </location>
</feature>
<accession>A0A368XE79</accession>
<dbReference type="InterPro" id="IPR029016">
    <property type="entry name" value="GAF-like_dom_sf"/>
</dbReference>
<dbReference type="RefSeq" id="WP_114472136.1">
    <property type="nucleotide sequence ID" value="NZ_QPJK01000014.1"/>
</dbReference>
<sequence length="258" mass="28498">MHGTRSVERTLTLLRELSHRGDFGWRLTDLAEQVGLDRGTCHRLLACFVREGFASRHPGDVKYYPGQRLYELGLGMPAYHAFRERIEPRMERLARATDSVASFLLRSGDEMVCAFQKRGEVELPGMLIRIGSWRPLFSAVAGLAMLQRMPAHASEEILARNRREEIARRGPRRLEALDRMRARSAQAGYGLTRGELAPGIWAMAEAVLDGGGQPLGALTLSGSESTLSEGWLSQAHAQLAETVQDIAADAAQCFRAPG</sequence>
<evidence type="ECO:0000256" key="3">
    <source>
        <dbReference type="ARBA" id="ARBA00023163"/>
    </source>
</evidence>
<dbReference type="SUPFAM" id="SSF55781">
    <property type="entry name" value="GAF domain-like"/>
    <property type="match status" value="1"/>
</dbReference>
<comment type="caution">
    <text evidence="6">The sequence shown here is derived from an EMBL/GenBank/DDBJ whole genome shotgun (WGS) entry which is preliminary data.</text>
</comment>
<dbReference type="Pfam" id="PF09339">
    <property type="entry name" value="HTH_IclR"/>
    <property type="match status" value="1"/>
</dbReference>
<evidence type="ECO:0000256" key="2">
    <source>
        <dbReference type="ARBA" id="ARBA00023125"/>
    </source>
</evidence>
<dbReference type="PANTHER" id="PTHR30136:SF35">
    <property type="entry name" value="HTH-TYPE TRANSCRIPTIONAL REGULATOR RV1719"/>
    <property type="match status" value="1"/>
</dbReference>
<dbReference type="Proteomes" id="UP000252884">
    <property type="component" value="Unassembled WGS sequence"/>
</dbReference>
<dbReference type="InterPro" id="IPR050707">
    <property type="entry name" value="HTH_MetabolicPath_Reg"/>
</dbReference>
<name>A0A368XE79_9BURK</name>
<reference evidence="6 7" key="1">
    <citation type="submission" date="2018-07" db="EMBL/GenBank/DDBJ databases">
        <title>Genomic Encyclopedia of Type Strains, Phase IV (KMG-IV): sequencing the most valuable type-strain genomes for metagenomic binning, comparative biology and taxonomic classification.</title>
        <authorList>
            <person name="Goeker M."/>
        </authorList>
    </citation>
    <scope>NUCLEOTIDE SEQUENCE [LARGE SCALE GENOMIC DNA]</scope>
    <source>
        <strain evidence="6 7">DSM 21634</strain>
    </source>
</reference>
<dbReference type="GO" id="GO:0003700">
    <property type="term" value="F:DNA-binding transcription factor activity"/>
    <property type="evidence" value="ECO:0007669"/>
    <property type="project" value="TreeGrafter"/>
</dbReference>
<evidence type="ECO:0000259" key="4">
    <source>
        <dbReference type="PROSITE" id="PS51077"/>
    </source>
</evidence>
<evidence type="ECO:0000256" key="1">
    <source>
        <dbReference type="ARBA" id="ARBA00023015"/>
    </source>
</evidence>
<dbReference type="InterPro" id="IPR014757">
    <property type="entry name" value="Tscrpt_reg_IclR_C"/>
</dbReference>
<dbReference type="InterPro" id="IPR036390">
    <property type="entry name" value="WH_DNA-bd_sf"/>
</dbReference>
<dbReference type="Gene3D" id="1.10.10.10">
    <property type="entry name" value="Winged helix-like DNA-binding domain superfamily/Winged helix DNA-binding domain"/>
    <property type="match status" value="1"/>
</dbReference>
<evidence type="ECO:0000313" key="6">
    <source>
        <dbReference type="EMBL" id="RCW64767.1"/>
    </source>
</evidence>
<dbReference type="Pfam" id="PF01614">
    <property type="entry name" value="IclR_C"/>
    <property type="match status" value="1"/>
</dbReference>
<dbReference type="InterPro" id="IPR036388">
    <property type="entry name" value="WH-like_DNA-bd_sf"/>
</dbReference>
<dbReference type="InterPro" id="IPR005471">
    <property type="entry name" value="Tscrpt_reg_IclR_N"/>
</dbReference>
<dbReference type="PROSITE" id="PS51078">
    <property type="entry name" value="ICLR_ED"/>
    <property type="match status" value="1"/>
</dbReference>
<protein>
    <submittedName>
        <fullName evidence="6">IclR family transcriptional regulator</fullName>
    </submittedName>
</protein>
<feature type="domain" description="IclR-ED" evidence="5">
    <location>
        <begin position="68"/>
        <end position="252"/>
    </location>
</feature>
<dbReference type="PROSITE" id="PS51077">
    <property type="entry name" value="HTH_ICLR"/>
    <property type="match status" value="1"/>
</dbReference>
<keyword evidence="1" id="KW-0805">Transcription regulation</keyword>
<dbReference type="EMBL" id="QPJK01000014">
    <property type="protein sequence ID" value="RCW64767.1"/>
    <property type="molecule type" value="Genomic_DNA"/>
</dbReference>
<dbReference type="SUPFAM" id="SSF46785">
    <property type="entry name" value="Winged helix' DNA-binding domain"/>
    <property type="match status" value="1"/>
</dbReference>
<keyword evidence="3" id="KW-0804">Transcription</keyword>
<evidence type="ECO:0000313" key="7">
    <source>
        <dbReference type="Proteomes" id="UP000252884"/>
    </source>
</evidence>
<dbReference type="OrthoDB" id="9807558at2"/>
<organism evidence="6 7">
    <name type="scientific">Pseudorhodoferax soli</name>
    <dbReference type="NCBI Taxonomy" id="545864"/>
    <lineage>
        <taxon>Bacteria</taxon>
        <taxon>Pseudomonadati</taxon>
        <taxon>Pseudomonadota</taxon>
        <taxon>Betaproteobacteria</taxon>
        <taxon>Burkholderiales</taxon>
        <taxon>Comamonadaceae</taxon>
    </lineage>
</organism>
<dbReference type="GO" id="GO:0003677">
    <property type="term" value="F:DNA binding"/>
    <property type="evidence" value="ECO:0007669"/>
    <property type="project" value="UniProtKB-KW"/>
</dbReference>
<keyword evidence="7" id="KW-1185">Reference proteome</keyword>
<dbReference type="SMART" id="SM00346">
    <property type="entry name" value="HTH_ICLR"/>
    <property type="match status" value="1"/>
</dbReference>
<dbReference type="AlphaFoldDB" id="A0A368XE79"/>
<dbReference type="PANTHER" id="PTHR30136">
    <property type="entry name" value="HELIX-TURN-HELIX TRANSCRIPTIONAL REGULATOR, ICLR FAMILY"/>
    <property type="match status" value="1"/>
</dbReference>
<keyword evidence="2" id="KW-0238">DNA-binding</keyword>
<dbReference type="GO" id="GO:0045892">
    <property type="term" value="P:negative regulation of DNA-templated transcription"/>
    <property type="evidence" value="ECO:0007669"/>
    <property type="project" value="TreeGrafter"/>
</dbReference>